<organism evidence="2 3">
    <name type="scientific">Dinothrombium tinctorium</name>
    <dbReference type="NCBI Taxonomy" id="1965070"/>
    <lineage>
        <taxon>Eukaryota</taxon>
        <taxon>Metazoa</taxon>
        <taxon>Ecdysozoa</taxon>
        <taxon>Arthropoda</taxon>
        <taxon>Chelicerata</taxon>
        <taxon>Arachnida</taxon>
        <taxon>Acari</taxon>
        <taxon>Acariformes</taxon>
        <taxon>Trombidiformes</taxon>
        <taxon>Prostigmata</taxon>
        <taxon>Anystina</taxon>
        <taxon>Parasitengona</taxon>
        <taxon>Trombidioidea</taxon>
        <taxon>Trombidiidae</taxon>
        <taxon>Dinothrombium</taxon>
    </lineage>
</organism>
<proteinExistence type="predicted"/>
<dbReference type="InterPro" id="IPR014030">
    <property type="entry name" value="Ketoacyl_synth_N"/>
</dbReference>
<keyword evidence="3" id="KW-1185">Reference proteome</keyword>
<dbReference type="SUPFAM" id="SSF53901">
    <property type="entry name" value="Thiolase-like"/>
    <property type="match status" value="1"/>
</dbReference>
<accession>A0A3S4Q6M2</accession>
<feature type="domain" description="Beta-ketoacyl synthase-like N-terminal" evidence="1">
    <location>
        <begin position="6"/>
        <end position="45"/>
    </location>
</feature>
<dbReference type="Gene3D" id="3.40.47.10">
    <property type="match status" value="1"/>
</dbReference>
<sequence>MASSENDIVISGISGRFPDSENIEEFWFNLINGYELCSVDDRRWPI</sequence>
<comment type="caution">
    <text evidence="2">The sequence shown here is derived from an EMBL/GenBank/DDBJ whole genome shotgun (WGS) entry which is preliminary data.</text>
</comment>
<dbReference type="STRING" id="1965070.A0A3S4Q6M2"/>
<dbReference type="GO" id="GO:0016746">
    <property type="term" value="F:acyltransferase activity"/>
    <property type="evidence" value="ECO:0007669"/>
    <property type="project" value="InterPro"/>
</dbReference>
<dbReference type="EMBL" id="NCKU01014912">
    <property type="protein sequence ID" value="RWR99487.1"/>
    <property type="molecule type" value="Genomic_DNA"/>
</dbReference>
<evidence type="ECO:0000313" key="2">
    <source>
        <dbReference type="EMBL" id="RWR99487.1"/>
    </source>
</evidence>
<gene>
    <name evidence="2" type="ORF">B4U79_06109</name>
</gene>
<reference evidence="2 3" key="1">
    <citation type="journal article" date="2018" name="Gigascience">
        <title>Genomes of trombidid mites reveal novel predicted allergens and laterally-transferred genes associated with secondary metabolism.</title>
        <authorList>
            <person name="Dong X."/>
            <person name="Chaisiri K."/>
            <person name="Xia D."/>
            <person name="Armstrong S.D."/>
            <person name="Fang Y."/>
            <person name="Donnelly M.J."/>
            <person name="Kadowaki T."/>
            <person name="McGarry J.W."/>
            <person name="Darby A.C."/>
            <person name="Makepeace B.L."/>
        </authorList>
    </citation>
    <scope>NUCLEOTIDE SEQUENCE [LARGE SCALE GENOMIC DNA]</scope>
    <source>
        <strain evidence="2">UoL-WK</strain>
    </source>
</reference>
<evidence type="ECO:0000313" key="3">
    <source>
        <dbReference type="Proteomes" id="UP000285301"/>
    </source>
</evidence>
<dbReference type="OrthoDB" id="6538045at2759"/>
<dbReference type="InterPro" id="IPR016039">
    <property type="entry name" value="Thiolase-like"/>
</dbReference>
<dbReference type="AlphaFoldDB" id="A0A3S4Q6M2"/>
<evidence type="ECO:0000259" key="1">
    <source>
        <dbReference type="Pfam" id="PF00109"/>
    </source>
</evidence>
<dbReference type="Proteomes" id="UP000285301">
    <property type="component" value="Unassembled WGS sequence"/>
</dbReference>
<feature type="non-terminal residue" evidence="2">
    <location>
        <position position="46"/>
    </location>
</feature>
<dbReference type="Pfam" id="PF00109">
    <property type="entry name" value="ketoacyl-synt"/>
    <property type="match status" value="1"/>
</dbReference>
<protein>
    <submittedName>
        <fullName evidence="2">Fatty acid synthase-like protein</fullName>
    </submittedName>
</protein>
<name>A0A3S4Q6M2_9ACAR</name>